<dbReference type="InterPro" id="IPR036638">
    <property type="entry name" value="HLH_DNA-bd_sf"/>
</dbReference>
<keyword evidence="3" id="KW-0238">DNA-binding</keyword>
<evidence type="ECO:0000256" key="4">
    <source>
        <dbReference type="ARBA" id="ARBA00023163"/>
    </source>
</evidence>
<dbReference type="Pfam" id="PF14598">
    <property type="entry name" value="PAS_11"/>
    <property type="match status" value="1"/>
</dbReference>
<dbReference type="InterPro" id="IPR011598">
    <property type="entry name" value="bHLH_dom"/>
</dbReference>
<feature type="region of interest" description="Disordered" evidence="7">
    <location>
        <begin position="411"/>
        <end position="439"/>
    </location>
</feature>
<dbReference type="SUPFAM" id="SSF55785">
    <property type="entry name" value="PYP-like sensor domain (PAS domain)"/>
    <property type="match status" value="2"/>
</dbReference>
<dbReference type="SUPFAM" id="SSF47459">
    <property type="entry name" value="HLH, helix-loop-helix DNA-binding domain"/>
    <property type="match status" value="1"/>
</dbReference>
<dbReference type="PANTHER" id="PTHR10649:SF17">
    <property type="entry name" value="ARYL HYDROCARBON RECEPTOR 2"/>
    <property type="match status" value="1"/>
</dbReference>
<dbReference type="InterPro" id="IPR013767">
    <property type="entry name" value="PAS_fold"/>
</dbReference>
<dbReference type="PROSITE" id="PS50888">
    <property type="entry name" value="BHLH"/>
    <property type="match status" value="1"/>
</dbReference>
<dbReference type="CDD" id="cd00130">
    <property type="entry name" value="PAS"/>
    <property type="match status" value="2"/>
</dbReference>
<evidence type="ECO:0000256" key="7">
    <source>
        <dbReference type="SAM" id="MobiDB-lite"/>
    </source>
</evidence>
<proteinExistence type="predicted"/>
<feature type="compositionally biased region" description="Polar residues" evidence="7">
    <location>
        <begin position="734"/>
        <end position="743"/>
    </location>
</feature>
<evidence type="ECO:0008006" key="12">
    <source>
        <dbReference type="Google" id="ProtNLM"/>
    </source>
</evidence>
<evidence type="ECO:0000313" key="11">
    <source>
        <dbReference type="Proteomes" id="UP001153269"/>
    </source>
</evidence>
<keyword evidence="11" id="KW-1185">Reference proteome</keyword>
<dbReference type="GO" id="GO:0000976">
    <property type="term" value="F:transcription cis-regulatory region binding"/>
    <property type="evidence" value="ECO:0007669"/>
    <property type="project" value="TreeGrafter"/>
</dbReference>
<dbReference type="PROSITE" id="PS50112">
    <property type="entry name" value="PAS"/>
    <property type="match status" value="1"/>
</dbReference>
<evidence type="ECO:0000256" key="5">
    <source>
        <dbReference type="ARBA" id="ARBA00023242"/>
    </source>
</evidence>
<dbReference type="Gene3D" id="3.30.450.20">
    <property type="entry name" value="PAS domain"/>
    <property type="match status" value="2"/>
</dbReference>
<feature type="region of interest" description="Disordered" evidence="7">
    <location>
        <begin position="734"/>
        <end position="787"/>
    </location>
</feature>
<comment type="caution">
    <text evidence="10">The sequence shown here is derived from an EMBL/GenBank/DDBJ whole genome shotgun (WGS) entry which is preliminary data.</text>
</comment>
<evidence type="ECO:0000259" key="9">
    <source>
        <dbReference type="PROSITE" id="PS50888"/>
    </source>
</evidence>
<dbReference type="FunFam" id="3.30.450.20:FF:000019">
    <property type="entry name" value="Aryl hydrocarbon receptor 1"/>
    <property type="match status" value="1"/>
</dbReference>
<evidence type="ECO:0000259" key="8">
    <source>
        <dbReference type="PROSITE" id="PS50112"/>
    </source>
</evidence>
<keyword evidence="4" id="KW-0804">Transcription</keyword>
<dbReference type="GO" id="GO:0006805">
    <property type="term" value="P:xenobiotic metabolic process"/>
    <property type="evidence" value="ECO:0007669"/>
    <property type="project" value="InterPro"/>
</dbReference>
<dbReference type="Proteomes" id="UP001153269">
    <property type="component" value="Unassembled WGS sequence"/>
</dbReference>
<organism evidence="10 11">
    <name type="scientific">Pleuronectes platessa</name>
    <name type="common">European plaice</name>
    <dbReference type="NCBI Taxonomy" id="8262"/>
    <lineage>
        <taxon>Eukaryota</taxon>
        <taxon>Metazoa</taxon>
        <taxon>Chordata</taxon>
        <taxon>Craniata</taxon>
        <taxon>Vertebrata</taxon>
        <taxon>Euteleostomi</taxon>
        <taxon>Actinopterygii</taxon>
        <taxon>Neopterygii</taxon>
        <taxon>Teleostei</taxon>
        <taxon>Neoteleostei</taxon>
        <taxon>Acanthomorphata</taxon>
        <taxon>Carangaria</taxon>
        <taxon>Pleuronectiformes</taxon>
        <taxon>Pleuronectoidei</taxon>
        <taxon>Pleuronectidae</taxon>
        <taxon>Pleuronectes</taxon>
    </lineage>
</organism>
<evidence type="ECO:0000256" key="2">
    <source>
        <dbReference type="ARBA" id="ARBA00023015"/>
    </source>
</evidence>
<evidence type="ECO:0000256" key="1">
    <source>
        <dbReference type="ARBA" id="ARBA00004123"/>
    </source>
</evidence>
<dbReference type="InterPro" id="IPR039091">
    <property type="entry name" value="AHR/AHRR"/>
</dbReference>
<dbReference type="GO" id="GO:0005634">
    <property type="term" value="C:nucleus"/>
    <property type="evidence" value="ECO:0007669"/>
    <property type="project" value="UniProtKB-SubCell"/>
</dbReference>
<feature type="compositionally biased region" description="Polar residues" evidence="7">
    <location>
        <begin position="770"/>
        <end position="787"/>
    </location>
</feature>
<protein>
    <recommendedName>
        <fullName evidence="12">Aryl hydrocarbon receptor-like</fullName>
    </recommendedName>
</protein>
<dbReference type="CDD" id="cd19696">
    <property type="entry name" value="bHLH-PAS_AhR_like"/>
    <property type="match status" value="1"/>
</dbReference>
<sequence length="930" mass="102501">MQGNGGVYAVKRRRKPVQKNVKTPPVKTNPSKRHRDRLNIELDRLTGMLPFSEEVRGRLDKLSVLRLSVGYLKLQSYFHAVLRKNARSAPLMPANGRNGQTVSLDGVGFSEGELLLQALNGFVLVVTTDGTIFYSSPTIRDFLGFHQSDVFHQSVYDLVHVDDRETFKCQLHFALNPSKADADMIAEGGQSSSQNFLPQYLPPENSSFLERSFCCRVRCLLDNTSGFLALNFSGRLKYLHFQGNVGADGTVVHPQLALFAIATPVQSPSVMEIRTKTFIFQTKHRMDFAPMSIDTRGKLVLGYTEVELVTPGSGYQFVHAADMMYCADNHLRMMKTGDSGFTIFRLLTKTKQWLWVQAQARVVFKKGRPDFIIARQKALTNEEGEEQLRQRRQQLPFNLATGEGVLYDVSLDPLSIPGSPDTGTPGTSEPTAEKPLDPASIMGSLHRQDRSLYTQPENPSPQLPFFSQTEDIDFEQPQPSLEQAFLDSHALLSVPAQSQTLQKRSSPADLASEAMIESLEQILGDIGDGGIEGLEVEETELREWEKTLIRMNKERENTSDDLNHILANDVFSYVEEALRRETDGPAVQASGQTGCPVSGMISSLSIQGEHPGLSHNVPQWQPVTDMESNQTGFEGEARLGNIPGGVGRYRLKSASQAVVQGTPSTLTPSQCRITQQGHSSSLWPPISSNHHCGNEMMSTQTHLSWLPSTQNTNTIHSRLQSGLEVMDQSEHYSLNHSGSQQTSEELRPQDPAEWQQQRQLSQSFHHRTLSHSSHTPGSVNSTAHPRTQRLSGSCMYEKREGHIPNSATVLSRPNGPLLGPACTRGATHAAGTTTNASTFTLSHLGINQGMMSGPSTDVGNISMGHLSGHDAHVGTHRPEYRAENGLLQSSFFCWNSEAQIPNGSLNSVVDQFAFPVIPDGTINLSQNTGL</sequence>
<evidence type="ECO:0000256" key="6">
    <source>
        <dbReference type="SAM" id="Coils"/>
    </source>
</evidence>
<reference evidence="10" key="1">
    <citation type="submission" date="2020-03" db="EMBL/GenBank/DDBJ databases">
        <authorList>
            <person name="Weist P."/>
        </authorList>
    </citation>
    <scope>NUCLEOTIDE SEQUENCE</scope>
</reference>
<feature type="coiled-coil region" evidence="6">
    <location>
        <begin position="534"/>
        <end position="561"/>
    </location>
</feature>
<dbReference type="Pfam" id="PF00989">
    <property type="entry name" value="PAS"/>
    <property type="match status" value="1"/>
</dbReference>
<gene>
    <name evidence="10" type="ORF">PLEPLA_LOCUS14089</name>
</gene>
<dbReference type="InterPro" id="IPR035965">
    <property type="entry name" value="PAS-like_dom_sf"/>
</dbReference>
<feature type="region of interest" description="Disordered" evidence="7">
    <location>
        <begin position="1"/>
        <end position="32"/>
    </location>
</feature>
<name>A0A9N7YJ66_PLEPL</name>
<dbReference type="AlphaFoldDB" id="A0A9N7YJ66"/>
<evidence type="ECO:0000313" key="10">
    <source>
        <dbReference type="EMBL" id="CAB1426154.1"/>
    </source>
</evidence>
<dbReference type="FunFam" id="3.30.450.20:FF:000035">
    <property type="entry name" value="Aryl hydrocarbon receptor"/>
    <property type="match status" value="1"/>
</dbReference>
<accession>A0A9N7YJ66</accession>
<dbReference type="PANTHER" id="PTHR10649">
    <property type="entry name" value="ARYL HYDROCARBON RECEPTOR"/>
    <property type="match status" value="1"/>
</dbReference>
<dbReference type="GO" id="GO:0034751">
    <property type="term" value="C:aryl hydrocarbon receptor complex"/>
    <property type="evidence" value="ECO:0007669"/>
    <property type="project" value="TreeGrafter"/>
</dbReference>
<dbReference type="GO" id="GO:0046983">
    <property type="term" value="F:protein dimerization activity"/>
    <property type="evidence" value="ECO:0007669"/>
    <property type="project" value="InterPro"/>
</dbReference>
<keyword evidence="6" id="KW-0175">Coiled coil</keyword>
<evidence type="ECO:0000256" key="3">
    <source>
        <dbReference type="ARBA" id="ARBA00023125"/>
    </source>
</evidence>
<comment type="subcellular location">
    <subcellularLocation>
        <location evidence="1">Nucleus</location>
    </subcellularLocation>
</comment>
<dbReference type="Gene3D" id="4.10.280.10">
    <property type="entry name" value="Helix-loop-helix DNA-binding domain"/>
    <property type="match status" value="1"/>
</dbReference>
<feature type="compositionally biased region" description="Polar residues" evidence="7">
    <location>
        <begin position="421"/>
        <end position="430"/>
    </location>
</feature>
<feature type="compositionally biased region" description="Polar residues" evidence="7">
    <location>
        <begin position="754"/>
        <end position="763"/>
    </location>
</feature>
<keyword evidence="2" id="KW-0805">Transcription regulation</keyword>
<feature type="domain" description="PAS" evidence="8">
    <location>
        <begin position="115"/>
        <end position="178"/>
    </location>
</feature>
<dbReference type="InterPro" id="IPR000014">
    <property type="entry name" value="PAS"/>
</dbReference>
<keyword evidence="5" id="KW-0539">Nucleus</keyword>
<dbReference type="EMBL" id="CADEAL010000863">
    <property type="protein sequence ID" value="CAB1426154.1"/>
    <property type="molecule type" value="Genomic_DNA"/>
</dbReference>
<dbReference type="SMART" id="SM00091">
    <property type="entry name" value="PAS"/>
    <property type="match status" value="2"/>
</dbReference>
<feature type="domain" description="BHLH" evidence="9">
    <location>
        <begin position="22"/>
        <end position="75"/>
    </location>
</feature>
<dbReference type="GO" id="GO:0004879">
    <property type="term" value="F:nuclear receptor activity"/>
    <property type="evidence" value="ECO:0007669"/>
    <property type="project" value="TreeGrafter"/>
</dbReference>